<feature type="compositionally biased region" description="Low complexity" evidence="1">
    <location>
        <begin position="63"/>
        <end position="78"/>
    </location>
</feature>
<reference evidence="2" key="2">
    <citation type="submission" date="2020-09" db="EMBL/GenBank/DDBJ databases">
        <authorList>
            <person name="Sun Q."/>
            <person name="Zhou Y."/>
        </authorList>
    </citation>
    <scope>NUCLEOTIDE SEQUENCE</scope>
    <source>
        <strain evidence="2">CGMCC 1.15367</strain>
    </source>
</reference>
<name>A0A917A3V1_9HYPH</name>
<proteinExistence type="predicted"/>
<protein>
    <submittedName>
        <fullName evidence="2">Uncharacterized protein</fullName>
    </submittedName>
</protein>
<reference evidence="2" key="1">
    <citation type="journal article" date="2014" name="Int. J. Syst. Evol. Microbiol.">
        <title>Complete genome sequence of Corynebacterium casei LMG S-19264T (=DSM 44701T), isolated from a smear-ripened cheese.</title>
        <authorList>
            <consortium name="US DOE Joint Genome Institute (JGI-PGF)"/>
            <person name="Walter F."/>
            <person name="Albersmeier A."/>
            <person name="Kalinowski J."/>
            <person name="Ruckert C."/>
        </authorList>
    </citation>
    <scope>NUCLEOTIDE SEQUENCE</scope>
    <source>
        <strain evidence="2">CGMCC 1.15367</strain>
    </source>
</reference>
<organism evidence="2 3">
    <name type="scientific">Aureimonas endophytica</name>
    <dbReference type="NCBI Taxonomy" id="2027858"/>
    <lineage>
        <taxon>Bacteria</taxon>
        <taxon>Pseudomonadati</taxon>
        <taxon>Pseudomonadota</taxon>
        <taxon>Alphaproteobacteria</taxon>
        <taxon>Hyphomicrobiales</taxon>
        <taxon>Aurantimonadaceae</taxon>
        <taxon>Aureimonas</taxon>
    </lineage>
</organism>
<feature type="compositionally biased region" description="Basic and acidic residues" evidence="1">
    <location>
        <begin position="32"/>
        <end position="52"/>
    </location>
</feature>
<evidence type="ECO:0000313" key="3">
    <source>
        <dbReference type="Proteomes" id="UP000644699"/>
    </source>
</evidence>
<keyword evidence="3" id="KW-1185">Reference proteome</keyword>
<accession>A0A917A3V1</accession>
<evidence type="ECO:0000313" key="2">
    <source>
        <dbReference type="EMBL" id="GGE25517.1"/>
    </source>
</evidence>
<dbReference type="Proteomes" id="UP000644699">
    <property type="component" value="Unassembled WGS sequence"/>
</dbReference>
<dbReference type="EMBL" id="BMIQ01000020">
    <property type="protein sequence ID" value="GGE25517.1"/>
    <property type="molecule type" value="Genomic_DNA"/>
</dbReference>
<gene>
    <name evidence="2" type="ORF">GCM10011390_51220</name>
</gene>
<dbReference type="RefSeq" id="WP_188913668.1">
    <property type="nucleotide sequence ID" value="NZ_BMIQ01000020.1"/>
</dbReference>
<dbReference type="AlphaFoldDB" id="A0A917A3V1"/>
<evidence type="ECO:0000256" key="1">
    <source>
        <dbReference type="SAM" id="MobiDB-lite"/>
    </source>
</evidence>
<sequence>MPVQSLTYSELAEIWGISKEAARKKVEGLRLPRRIGNDGKARVQIDLEEVRHTPKASRPETVSPPGADPAGGLPASDAGDPEETGRSPSPEVLLLQGRVADLKSDLERERAERLAERDRADRLAGELNDRSRRLENLVDELLELAALRERLVASDRQHDEAEKRHVAELEKIAAAGRSEAERARAELEAWKAMPWWKRLAG</sequence>
<feature type="region of interest" description="Disordered" evidence="1">
    <location>
        <begin position="32"/>
        <end position="98"/>
    </location>
</feature>
<comment type="caution">
    <text evidence="2">The sequence shown here is derived from an EMBL/GenBank/DDBJ whole genome shotgun (WGS) entry which is preliminary data.</text>
</comment>